<dbReference type="InterPro" id="IPR001343">
    <property type="entry name" value="Hemolysn_Ca-bd"/>
</dbReference>
<dbReference type="SUPFAM" id="SSF51120">
    <property type="entry name" value="beta-Roll"/>
    <property type="match status" value="11"/>
</dbReference>
<keyword evidence="2" id="KW-0964">Secreted</keyword>
<dbReference type="PANTHER" id="PTHR38340:SF1">
    <property type="entry name" value="S-LAYER PROTEIN"/>
    <property type="match status" value="1"/>
</dbReference>
<name>A0A1F6T840_9PROT</name>
<evidence type="ECO:0000256" key="3">
    <source>
        <dbReference type="SAM" id="MobiDB-lite"/>
    </source>
</evidence>
<dbReference type="EMBL" id="MFSQ01000018">
    <property type="protein sequence ID" value="OGI41303.1"/>
    <property type="molecule type" value="Genomic_DNA"/>
</dbReference>
<evidence type="ECO:0000256" key="1">
    <source>
        <dbReference type="ARBA" id="ARBA00004613"/>
    </source>
</evidence>
<dbReference type="STRING" id="1817756.A2140_02755"/>
<dbReference type="PANTHER" id="PTHR38340">
    <property type="entry name" value="S-LAYER PROTEIN"/>
    <property type="match status" value="1"/>
</dbReference>
<comment type="caution">
    <text evidence="4">The sequence shown here is derived from an EMBL/GenBank/DDBJ whole genome shotgun (WGS) entry which is preliminary data.</text>
</comment>
<dbReference type="PROSITE" id="PS00330">
    <property type="entry name" value="HEMOLYSIN_CALCIUM"/>
    <property type="match status" value="4"/>
</dbReference>
<comment type="subcellular location">
    <subcellularLocation>
        <location evidence="1">Secreted</location>
    </subcellularLocation>
</comment>
<sequence>MVEYQAPDYRGEALVKSLTSVVDALSLIKAIQTGNPLPVTVSALRLGSDFNPTDTNLAGTAAVGSGILSLLSLDNALKQGDTMAAVTAGAQTLGFAASAYTAFAEKSTAIGDFLNGTRNAQGEMIGGTLPYFNIVNSLVHGDAEGAAIGVIALAVPALGQAYAIYSIVKSLFDDNSIPDPWGSGRYVWEGSSIGISAAGETGGQEAVSGFLTQMLATMNTLVTQVQDQNPGSALGLIANRMPTLSYDMSGFRFTNIDPLTGVEKNPELRFDTSGRPYNAIPGSNESFQSLGEAFIRNALARGAIAPQWEVETAALQTQAGDPQAGLTEEERAARTGGLAAPQSGDTQTWRPVVLDLNDDGIQTVSQASSGVAFDVDDSGFLKSTGWVNNQDAFLVLDRNYNGGVDSARELLSNGQVGLDRRGVAGLAWMDGNYDGKLDAADPVFNQLKVWQDQNGNGAVDTGEETSLAERGITALNYSMKTFEQNGETKQLDSPDLEADTAGARINIIPEGILIQNTDNQTSLLVIRVDDLTQVQPNQDGVTGIEDIELIVSPDSLLANDTFGGFLGRDLTLTAVLNFRHGTGFVDDNHFVHFQPEANYSGSDAGFDYALQAPNGQTGTATVAVTVESVNDAPTLTDVQQDSRAIYGYTPVEQMGSIYLGGGQPIYQPYAISNWNWGDDGGASTTIIYNPPSGVWYYEYHTTPIAYKDTGEGQIHGDDVDDPASSLSYEVSNQPQYGSVSVNADGTFQYTGWKEPGVSSDDIVVDGQYAGVKDGRLYTQSNLPDQAVYPTSDVFEVKITDPHGASTIESVTVPHYGPYLPPTPPGGGGGKKPIALDLDRNGFSFSNVDDSNVFFDINNDGWKRKVSWLAPGDGLLAYDADGNGKIERGSEIAFARYSPGAQSDLEGLRAFDSNHDGLLSAADEKWSKFGVWQDADSDGVTDPGEFKSLDELGVASVSLASDEQFSVIDGTTVQGVAKVSMTDGSTLDAADFILRFSNDVLVNNPDGTSQVVTRQPFSPSGEVLSGTDDNDLILGKSGNTVIQSGSGNDVVFAGDGNDLIDPGSGDDVIYAAGGNDIVMPGTGNDVVYGGLGDDLIFGGDGNNALLGEGGNDVVLSGEGNDLIDGGAGNDVVYGGGGDDLVSGGSGNDALFGADGADELLGGSGHDLLYGGNGDDLLDGGTGADEMIGGAGNDTYVVDDAGDNVVENPNEGTDTVRASIAHTLGAGVENLTLTGTDNLTGSGNELDNIITGNSGDNTLIGGAGNDRLDGGAGADTLIGGAGDDTYIVNGAGDVIIENAGEGTDTVRASVSYTLSDNVENLTLTGTADLDATGNALGNTITGNGGDNVLDGGAGADSLVGGAGNDTYIVDQAGDAVIEDPNAGTDTVLAAASYALSANIENLVLTGAANISGAGNTLDNAITGNSGNNTLDGGVGADTLIGGQGDDTYIVDDTADVVVENLNEGDDTVASSVSYTLAANLENLIVTGNADLAGTGNELDNQLTGNSGSNALDGGAGADTMRGGAGDDTYVVDNAGDVVTENPGEGVDTVLAGVSHALAANVENLTLTGPGDLSAIGNDLSNVLTGNSGNNLLDGGSGADAMFGGAGNDAYVADSAGDAVVESQNAGTDAVLASVSYALSENVENLSLTGVGDIDAAGNALNNVLLGNSGNNILDGGVGADTMAGGAGNDVYVVDDMGDAVVENPGAGRDTVRTSIDYGLGADVENLTLTGTADLTGSGNELDNVIAGNSGNNLLDGGVGADTLIGGAGDDTYVVDNAGDLVVENPAEGTDTVLGSVSYSLSANVENLTLTGSGNIDGTGNDLNNLIVGNSGANVLDGGAGADTLIGGAGDDNYIVDNAGDVAVEGAGEGTDTILASVSYVLPADVENLTLTGSSDIDATGNELNNVLSGNSGDNVLDGTVGADTMLGGAGDDTYVVDDPGDAVVENPGEGNDTVFASISYVLPDNVENLTLTGAADLSGTGNVLDNAIVGNGGNNLLDGGAGADTMIGGQGDETYVVENAGDVVIERANEGNDTVLASVSYALSDNVENLTLTGTSDIDGTGNTLSNVLTGNSGGNVLDGGAGADTMLGGAGDDTYVIDNAGDVVIENPGEGIDTILASVSYVLPANVENLTLTGTADIDGTGNGLDNVLTGNSGNNVLAGAGGNDTFAGGRGDDLLMADAGDDTYIYNTGDGLDSIADAGGNNAVCFGAGLSLANVAIRLDRYTSKPDGSVTTTAHLRVLDGNGDEQPDQGMDFTVTVDRKGNVVSPIQSFQFADGSIHTFGDLLITTQTTHAGSVSGPVVTGRNDDIIYAGPNNTGIWSGTGNDIVYAVVPGTSAYGEGGKDYLAGFASDDTLDGGWGIDLVGGAGGNDVLSDPGGNSALLGGTGNDRITAGAGNDFIAGGKGSDAIVTGAMSNVVAFNSGDGQDTIQATPGAENTLSLGGGIGYSDLAFKKSGDDLILNIGKTDSITLQGWYGSASNHDFVTLQVIEEAARDYSALSSDPLRNKKIEEFDFGSLVAQFDQALAANPSLTSWSLMNGLLAAHLGGSDTAAAGGDLAYQYGLRGDLSRMDLAAVQTALEDPQFGKAPQTVVSLGN</sequence>
<protein>
    <submittedName>
        <fullName evidence="4">Uncharacterized protein</fullName>
    </submittedName>
</protein>
<dbReference type="PRINTS" id="PR00313">
    <property type="entry name" value="CABNDNGRPT"/>
</dbReference>
<organism evidence="4 5">
    <name type="scientific">Candidatus Muproteobacteria bacterium RBG_16_62_13</name>
    <dbReference type="NCBI Taxonomy" id="1817756"/>
    <lineage>
        <taxon>Bacteria</taxon>
        <taxon>Pseudomonadati</taxon>
        <taxon>Pseudomonadota</taxon>
        <taxon>Candidatus Muproteobacteria</taxon>
    </lineage>
</organism>
<evidence type="ECO:0000313" key="5">
    <source>
        <dbReference type="Proteomes" id="UP000178379"/>
    </source>
</evidence>
<dbReference type="InterPro" id="IPR018511">
    <property type="entry name" value="Hemolysin-typ_Ca-bd_CS"/>
</dbReference>
<dbReference type="InterPro" id="IPR011049">
    <property type="entry name" value="Serralysin-like_metalloprot_C"/>
</dbReference>
<evidence type="ECO:0000313" key="4">
    <source>
        <dbReference type="EMBL" id="OGI41303.1"/>
    </source>
</evidence>
<dbReference type="Gene3D" id="2.150.10.10">
    <property type="entry name" value="Serralysin-like metalloprotease, C-terminal"/>
    <property type="match status" value="11"/>
</dbReference>
<gene>
    <name evidence="4" type="ORF">A2140_02755</name>
</gene>
<dbReference type="GO" id="GO:0005509">
    <property type="term" value="F:calcium ion binding"/>
    <property type="evidence" value="ECO:0007669"/>
    <property type="project" value="InterPro"/>
</dbReference>
<accession>A0A1F6T840</accession>
<feature type="region of interest" description="Disordered" evidence="3">
    <location>
        <begin position="319"/>
        <end position="345"/>
    </location>
</feature>
<reference evidence="4 5" key="1">
    <citation type="journal article" date="2016" name="Nat. Commun.">
        <title>Thousands of microbial genomes shed light on interconnected biogeochemical processes in an aquifer system.</title>
        <authorList>
            <person name="Anantharaman K."/>
            <person name="Brown C.T."/>
            <person name="Hug L.A."/>
            <person name="Sharon I."/>
            <person name="Castelle C.J."/>
            <person name="Probst A.J."/>
            <person name="Thomas B.C."/>
            <person name="Singh A."/>
            <person name="Wilkins M.J."/>
            <person name="Karaoz U."/>
            <person name="Brodie E.L."/>
            <person name="Williams K.H."/>
            <person name="Hubbard S.S."/>
            <person name="Banfield J.F."/>
        </authorList>
    </citation>
    <scope>NUCLEOTIDE SEQUENCE [LARGE SCALE GENOMIC DNA]</scope>
</reference>
<dbReference type="GO" id="GO:0005576">
    <property type="term" value="C:extracellular region"/>
    <property type="evidence" value="ECO:0007669"/>
    <property type="project" value="UniProtKB-SubCell"/>
</dbReference>
<dbReference type="Pfam" id="PF17963">
    <property type="entry name" value="Big_9"/>
    <property type="match status" value="1"/>
</dbReference>
<evidence type="ECO:0000256" key="2">
    <source>
        <dbReference type="ARBA" id="ARBA00022525"/>
    </source>
</evidence>
<dbReference type="Proteomes" id="UP000178379">
    <property type="component" value="Unassembled WGS sequence"/>
</dbReference>
<proteinExistence type="predicted"/>
<dbReference type="Pfam" id="PF00353">
    <property type="entry name" value="HemolysinCabind"/>
    <property type="match status" value="18"/>
</dbReference>
<dbReference type="InterPro" id="IPR050557">
    <property type="entry name" value="RTX_toxin/Mannuronan_C5-epim"/>
</dbReference>